<dbReference type="CDD" id="cd07771">
    <property type="entry name" value="ASKHA_NBD_FGGY_RhaB-like"/>
    <property type="match status" value="1"/>
</dbReference>
<evidence type="ECO:0000313" key="11">
    <source>
        <dbReference type="Proteomes" id="UP000886847"/>
    </source>
</evidence>
<evidence type="ECO:0000256" key="3">
    <source>
        <dbReference type="ARBA" id="ARBA00022741"/>
    </source>
</evidence>
<evidence type="ECO:0000256" key="6">
    <source>
        <dbReference type="ARBA" id="ARBA00023157"/>
    </source>
</evidence>
<dbReference type="GO" id="GO:0005524">
    <property type="term" value="F:ATP binding"/>
    <property type="evidence" value="ECO:0007669"/>
    <property type="project" value="UniProtKB-KW"/>
</dbReference>
<evidence type="ECO:0000256" key="5">
    <source>
        <dbReference type="ARBA" id="ARBA00022840"/>
    </source>
</evidence>
<dbReference type="Gene3D" id="3.30.420.40">
    <property type="match status" value="2"/>
</dbReference>
<protein>
    <submittedName>
        <fullName evidence="10">Rhamnulokinase</fullName>
    </submittedName>
</protein>
<evidence type="ECO:0000256" key="4">
    <source>
        <dbReference type="ARBA" id="ARBA00022777"/>
    </source>
</evidence>
<dbReference type="Proteomes" id="UP000886847">
    <property type="component" value="Unassembled WGS sequence"/>
</dbReference>
<comment type="caution">
    <text evidence="10">The sequence shown here is derived from an EMBL/GenBank/DDBJ whole genome shotgun (WGS) entry which is preliminary data.</text>
</comment>
<evidence type="ECO:0000256" key="1">
    <source>
        <dbReference type="ARBA" id="ARBA00009156"/>
    </source>
</evidence>
<dbReference type="GO" id="GO:0005829">
    <property type="term" value="C:cytosol"/>
    <property type="evidence" value="ECO:0007669"/>
    <property type="project" value="TreeGrafter"/>
</dbReference>
<keyword evidence="4" id="KW-0418">Kinase</keyword>
<dbReference type="PANTHER" id="PTHR10196">
    <property type="entry name" value="SUGAR KINASE"/>
    <property type="match status" value="1"/>
</dbReference>
<dbReference type="GO" id="GO:0004370">
    <property type="term" value="F:glycerol kinase activity"/>
    <property type="evidence" value="ECO:0007669"/>
    <property type="project" value="TreeGrafter"/>
</dbReference>
<dbReference type="Pfam" id="PF02782">
    <property type="entry name" value="FGGY_C"/>
    <property type="match status" value="1"/>
</dbReference>
<accession>A0A9D1W1P9</accession>
<dbReference type="InterPro" id="IPR018484">
    <property type="entry name" value="FGGY_N"/>
</dbReference>
<dbReference type="EMBL" id="DXEW01000015">
    <property type="protein sequence ID" value="HIX50222.1"/>
    <property type="molecule type" value="Genomic_DNA"/>
</dbReference>
<sequence length="454" mass="48308">MKQYLAIDIGASSGRHIVGRAEGGKIVTQEVYRFPNGARQENGHLVWDTAALLSSVKAGIAAAFAACGKIDSIAIDTWGVDYVLMRGEEEVLPCYAYRDGRTEQAIAAVHEIVPFAKLYERTGIQFQPFNTVYQLYADKCAGRLEGVTDFLMIPAWLTYKLTGVKAHEYTNATTTGLVNAETRAFDKEICAALGLPEHLFGETVQPGAAAGRLLPEVAAKVGGEAEVVFCASHDTASAVLAAPVEEGEPYISSGTWSLLGIEQSAAHTDAESRANNFSNEGAPGGRFRYQKNIMGLWMLQSARKELGMGFAEAEEAARACPCKALVDCNDEIFLAPASMCAAVREKAGAKLSKAEVLACIYRSLADCYRRALAEMGGKAGARFSALHIIGGGSKDGFLNELTARAAGVSVIAGPTEATAIGNLLAQFLAGGEIGGIYEGRELVKRSFPLQTFEA</sequence>
<dbReference type="GO" id="GO:0008993">
    <property type="term" value="F:rhamnulokinase activity"/>
    <property type="evidence" value="ECO:0007669"/>
    <property type="project" value="InterPro"/>
</dbReference>
<keyword evidence="6" id="KW-1015">Disulfide bond</keyword>
<feature type="domain" description="Carbohydrate kinase FGGY C-terminal" evidence="9">
    <location>
        <begin position="250"/>
        <end position="429"/>
    </location>
</feature>
<organism evidence="10 11">
    <name type="scientific">Candidatus Borkfalkia faecavium</name>
    <dbReference type="NCBI Taxonomy" id="2838508"/>
    <lineage>
        <taxon>Bacteria</taxon>
        <taxon>Bacillati</taxon>
        <taxon>Bacillota</taxon>
        <taxon>Clostridia</taxon>
        <taxon>Christensenellales</taxon>
        <taxon>Christensenellaceae</taxon>
        <taxon>Candidatus Borkfalkia</taxon>
    </lineage>
</organism>
<evidence type="ECO:0000256" key="2">
    <source>
        <dbReference type="ARBA" id="ARBA00022679"/>
    </source>
</evidence>
<dbReference type="GO" id="GO:0019301">
    <property type="term" value="P:rhamnose catabolic process"/>
    <property type="evidence" value="ECO:0007669"/>
    <property type="project" value="InterPro"/>
</dbReference>
<dbReference type="SUPFAM" id="SSF53067">
    <property type="entry name" value="Actin-like ATPase domain"/>
    <property type="match status" value="2"/>
</dbReference>
<dbReference type="PANTHER" id="PTHR10196:SF93">
    <property type="entry name" value="L-RHAMNULOKINASE"/>
    <property type="match status" value="1"/>
</dbReference>
<keyword evidence="3" id="KW-0547">Nucleotide-binding</keyword>
<dbReference type="Pfam" id="PF00370">
    <property type="entry name" value="FGGY_N"/>
    <property type="match status" value="1"/>
</dbReference>
<dbReference type="GO" id="GO:0006071">
    <property type="term" value="P:glycerol metabolic process"/>
    <property type="evidence" value="ECO:0007669"/>
    <property type="project" value="TreeGrafter"/>
</dbReference>
<dbReference type="AlphaFoldDB" id="A0A9D1W1P9"/>
<evidence type="ECO:0000259" key="8">
    <source>
        <dbReference type="Pfam" id="PF00370"/>
    </source>
</evidence>
<gene>
    <name evidence="10" type="ORF">H9851_02960</name>
</gene>
<evidence type="ECO:0000313" key="10">
    <source>
        <dbReference type="EMBL" id="HIX50222.1"/>
    </source>
</evidence>
<dbReference type="InterPro" id="IPR018485">
    <property type="entry name" value="FGGY_C"/>
</dbReference>
<proteinExistence type="inferred from homology"/>
<dbReference type="InterPro" id="IPR043129">
    <property type="entry name" value="ATPase_NBD"/>
</dbReference>
<name>A0A9D1W1P9_9FIRM</name>
<keyword evidence="5" id="KW-0067">ATP-binding</keyword>
<reference evidence="10" key="1">
    <citation type="journal article" date="2021" name="PeerJ">
        <title>Extensive microbial diversity within the chicken gut microbiome revealed by metagenomics and culture.</title>
        <authorList>
            <person name="Gilroy R."/>
            <person name="Ravi A."/>
            <person name="Getino M."/>
            <person name="Pursley I."/>
            <person name="Horton D.L."/>
            <person name="Alikhan N.F."/>
            <person name="Baker D."/>
            <person name="Gharbi K."/>
            <person name="Hall N."/>
            <person name="Watson M."/>
            <person name="Adriaenssens E.M."/>
            <person name="Foster-Nyarko E."/>
            <person name="Jarju S."/>
            <person name="Secka A."/>
            <person name="Antonio M."/>
            <person name="Oren A."/>
            <person name="Chaudhuri R.R."/>
            <person name="La Ragione R."/>
            <person name="Hildebrand F."/>
            <person name="Pallen M.J."/>
        </authorList>
    </citation>
    <scope>NUCLEOTIDE SEQUENCE</scope>
    <source>
        <strain evidence="10">2189</strain>
    </source>
</reference>
<reference evidence="10" key="2">
    <citation type="submission" date="2021-04" db="EMBL/GenBank/DDBJ databases">
        <authorList>
            <person name="Gilroy R."/>
        </authorList>
    </citation>
    <scope>NUCLEOTIDE SEQUENCE</scope>
    <source>
        <strain evidence="10">2189</strain>
    </source>
</reference>
<dbReference type="InterPro" id="IPR013449">
    <property type="entry name" value="Rhamnulokinase"/>
</dbReference>
<comment type="similarity">
    <text evidence="1">Belongs to the FGGY kinase family.</text>
</comment>
<evidence type="ECO:0000256" key="7">
    <source>
        <dbReference type="ARBA" id="ARBA00023308"/>
    </source>
</evidence>
<keyword evidence="7" id="KW-0684">Rhamnose metabolism</keyword>
<keyword evidence="2" id="KW-0808">Transferase</keyword>
<feature type="domain" description="Carbohydrate kinase FGGY N-terminal" evidence="8">
    <location>
        <begin position="4"/>
        <end position="240"/>
    </location>
</feature>
<evidence type="ECO:0000259" key="9">
    <source>
        <dbReference type="Pfam" id="PF02782"/>
    </source>
</evidence>